<dbReference type="AlphaFoldDB" id="A0A949K8I9"/>
<dbReference type="RefSeq" id="WP_158348752.1">
    <property type="nucleotide sequence ID" value="NZ_JAHQCW010000032.1"/>
</dbReference>
<protein>
    <recommendedName>
        <fullName evidence="4">DUF3592 domain-containing protein</fullName>
    </recommendedName>
</protein>
<evidence type="ECO:0000313" key="2">
    <source>
        <dbReference type="EMBL" id="MBU9738277.1"/>
    </source>
</evidence>
<accession>A0A949K8I9</accession>
<organism evidence="2 3">
    <name type="scientific">Diplocloster agilis</name>
    <dbReference type="NCBI Taxonomy" id="2850323"/>
    <lineage>
        <taxon>Bacteria</taxon>
        <taxon>Bacillati</taxon>
        <taxon>Bacillota</taxon>
        <taxon>Clostridia</taxon>
        <taxon>Lachnospirales</taxon>
        <taxon>Lachnospiraceae</taxon>
        <taxon>Diplocloster</taxon>
    </lineage>
</organism>
<reference evidence="2" key="1">
    <citation type="submission" date="2021-06" db="EMBL/GenBank/DDBJ databases">
        <title>Description of novel taxa of the family Lachnospiraceae.</title>
        <authorList>
            <person name="Chaplin A.V."/>
            <person name="Sokolova S.R."/>
            <person name="Pikina A.P."/>
            <person name="Korzhanova M."/>
            <person name="Belova V."/>
            <person name="Korostin D."/>
            <person name="Efimov B.A."/>
        </authorList>
    </citation>
    <scope>NUCLEOTIDE SEQUENCE</scope>
    <source>
        <strain evidence="2">ASD5720</strain>
    </source>
</reference>
<keyword evidence="3" id="KW-1185">Reference proteome</keyword>
<dbReference type="Proteomes" id="UP000712157">
    <property type="component" value="Unassembled WGS sequence"/>
</dbReference>
<evidence type="ECO:0000313" key="3">
    <source>
        <dbReference type="Proteomes" id="UP000712157"/>
    </source>
</evidence>
<dbReference type="EMBL" id="JAHQCW010000032">
    <property type="protein sequence ID" value="MBU9738277.1"/>
    <property type="molecule type" value="Genomic_DNA"/>
</dbReference>
<keyword evidence="1" id="KW-0812">Transmembrane</keyword>
<evidence type="ECO:0000256" key="1">
    <source>
        <dbReference type="SAM" id="Phobius"/>
    </source>
</evidence>
<name>A0A949K8I9_9FIRM</name>
<gene>
    <name evidence="2" type="ORF">KTH89_17170</name>
</gene>
<keyword evidence="1" id="KW-0472">Membrane</keyword>
<keyword evidence="1" id="KW-1133">Transmembrane helix</keyword>
<sequence length="125" mass="13876">MSVEGMFMCVAGVVFLLLACKDGWNLWKNKGKTGDATGTVMEVYTSGNGRNPKDAKWAVLRYEAQGREYISENRIQVPAHAQIGTKLPVKYLKERPQRLYTVSMKRFVMILALGAACLVIGLIHG</sequence>
<feature type="transmembrane region" description="Helical" evidence="1">
    <location>
        <begin position="6"/>
        <end position="24"/>
    </location>
</feature>
<comment type="caution">
    <text evidence="2">The sequence shown here is derived from an EMBL/GenBank/DDBJ whole genome shotgun (WGS) entry which is preliminary data.</text>
</comment>
<proteinExistence type="predicted"/>
<feature type="transmembrane region" description="Helical" evidence="1">
    <location>
        <begin position="107"/>
        <end position="124"/>
    </location>
</feature>
<evidence type="ECO:0008006" key="4">
    <source>
        <dbReference type="Google" id="ProtNLM"/>
    </source>
</evidence>